<keyword evidence="10" id="KW-0325">Glycoprotein</keyword>
<keyword evidence="9 11" id="KW-0472">Membrane</keyword>
<evidence type="ECO:0000256" key="10">
    <source>
        <dbReference type="ARBA" id="ARBA00023180"/>
    </source>
</evidence>
<comment type="similarity">
    <text evidence="3">Belongs to the PIGG/PIGN/PIGO family. PIGO subfamily.</text>
</comment>
<name>A0A836GPM2_9TRYP</name>
<evidence type="ECO:0000313" key="12">
    <source>
        <dbReference type="EMBL" id="KAG5477689.1"/>
    </source>
</evidence>
<evidence type="ECO:0008006" key="14">
    <source>
        <dbReference type="Google" id="ProtNLM"/>
    </source>
</evidence>
<protein>
    <recommendedName>
        <fullName evidence="14">GPI ethanolamine phosphate transferase 3</fullName>
    </recommendedName>
</protein>
<evidence type="ECO:0000256" key="3">
    <source>
        <dbReference type="ARBA" id="ARBA00008695"/>
    </source>
</evidence>
<evidence type="ECO:0000256" key="4">
    <source>
        <dbReference type="ARBA" id="ARBA00022502"/>
    </source>
</evidence>
<evidence type="ECO:0000256" key="11">
    <source>
        <dbReference type="SAM" id="Phobius"/>
    </source>
</evidence>
<dbReference type="CDD" id="cd16023">
    <property type="entry name" value="GPI_EPT_3"/>
    <property type="match status" value="1"/>
</dbReference>
<dbReference type="GeneID" id="92514976"/>
<comment type="pathway">
    <text evidence="2">Glycolipid biosynthesis; glycosylphosphatidylinositol-anchor biosynthesis.</text>
</comment>
<dbReference type="Pfam" id="PF01663">
    <property type="entry name" value="Phosphodiest"/>
    <property type="match status" value="1"/>
</dbReference>
<dbReference type="Gene3D" id="3.40.720.10">
    <property type="entry name" value="Alkaline Phosphatase, subunit A"/>
    <property type="match status" value="1"/>
</dbReference>
<accession>A0A836GPM2</accession>
<feature type="transmembrane region" description="Helical" evidence="11">
    <location>
        <begin position="955"/>
        <end position="975"/>
    </location>
</feature>
<dbReference type="RefSeq" id="XP_067178327.1">
    <property type="nucleotide sequence ID" value="XM_067322464.1"/>
</dbReference>
<dbReference type="OrthoDB" id="272139at2759"/>
<feature type="transmembrane region" description="Helical" evidence="11">
    <location>
        <begin position="491"/>
        <end position="509"/>
    </location>
</feature>
<evidence type="ECO:0000256" key="5">
    <source>
        <dbReference type="ARBA" id="ARBA00022679"/>
    </source>
</evidence>
<dbReference type="KEGG" id="lmat:92514976"/>
<keyword evidence="8 11" id="KW-1133">Transmembrane helix</keyword>
<keyword evidence="5" id="KW-0808">Transferase</keyword>
<keyword evidence="6 11" id="KW-0812">Transmembrane</keyword>
<dbReference type="Proteomes" id="UP000673552">
    <property type="component" value="Unassembled WGS sequence"/>
</dbReference>
<sequence>MPSRDTMAQHQCLSWWPALLVMALYTSSVLLFTSSMLSTSTVMRTVATEPCRETLVPPVDQVVLILIDAMRPDFVLSALRPFARTGGQCTVHEDTLGHQRLDNIYTGPTLHYMEDSLRSSRSAAVAFFLVADAPTTTAQRIKAIATGTMPAFLEAGSNFNSDAIEVDSIVGQMNGSAVLLGDDTWEKLFPNTCARRHWKKAVGVLSFDVADFDTNDDAVLAELDGVLAAETPEAVSRAGASSSGGSYPDEGHARLVVAHFLGIDHIGHRVNSDNSFMRGKVLQLDQMLRNVSRKLRERPTTINTMLLVLGDHGMTNSGDHGGDSAQETDTFLFAEYFPGTEAGAEHAHRLSSPGANLARAQGLIDRRWQDGVDAELDRLRSCHARAGVPLNRLGAAYQVDVTSTIAVLLGQPIPYSNFGRVILEVVALANASADIDAAERCNLRQLQRYFNESGLKVPRNPSWTIPGVSVTRQLAEMSLYLRRARSHMSRLGMFLGSTGLLLCALSLLWSPTIRAHILPSSSAGWVMRWTVLTLTLRLCSVFSNSFVVNEDSEVLGLLSSLLVLLLVPRVVAWRAPRRALRMGRCPGNSAHLPTAQRPAPSTRLCGTRRVGTALQRETLFLALLLLGLRLGVPALLRYRAHVVHTVDTESAVDRALLQLPAGLQLERAGIVVGGAMWSVLYPHHVRRLTVAATCAFLALVYHVPIAHHAAPLLCILAHPIASKWVASPSASQRRTHSSQRLLSASPGHGAYAYLVTVLWLSSLCNERVAVAIVVALYGTVLPTLCLLLRVEPVLTQAVVLHLAAFTAFFAEGHQCVLNTIDWSSSFVGMPCYNMYAGGVLVLCRTFHAFLLVPWALRVCTGVNAGPAHASLGDAAAMVRKHDNSMDGASGEGASERRTSASAVAVVPPGPRVVASATVTGILYAYILLTQSVISCFNGYIQKTHLMLFPIFCPKLLFDSIIALLTCGVTLLVFFFPTDRCRALQINSL</sequence>
<dbReference type="SUPFAM" id="SSF53649">
    <property type="entry name" value="Alkaline phosphatase-like"/>
    <property type="match status" value="1"/>
</dbReference>
<dbReference type="PANTHER" id="PTHR23071:SF1">
    <property type="entry name" value="GPI ETHANOLAMINE PHOSPHATE TRANSFERASE 3"/>
    <property type="match status" value="1"/>
</dbReference>
<reference evidence="13" key="1">
    <citation type="journal article" date="2021" name="Microbiol. Resour. Announc.">
        <title>LGAAP: Leishmaniinae Genome Assembly and Annotation Pipeline.</title>
        <authorList>
            <person name="Almutairi H."/>
            <person name="Urbaniak M.D."/>
            <person name="Bates M.D."/>
            <person name="Jariyapan N."/>
            <person name="Kwakye-Nuako G."/>
            <person name="Thomaz-Soccol V."/>
            <person name="Al-Salem W.S."/>
            <person name="Dillon R.J."/>
            <person name="Bates P.A."/>
            <person name="Gatherer D."/>
        </authorList>
    </citation>
    <scope>NUCLEOTIDE SEQUENCE [LARGE SCALE GENOMIC DNA]</scope>
</reference>
<evidence type="ECO:0000313" key="13">
    <source>
        <dbReference type="Proteomes" id="UP000673552"/>
    </source>
</evidence>
<keyword evidence="7" id="KW-0256">Endoplasmic reticulum</keyword>
<dbReference type="GO" id="GO:0005789">
    <property type="term" value="C:endoplasmic reticulum membrane"/>
    <property type="evidence" value="ECO:0007669"/>
    <property type="project" value="UniProtKB-SubCell"/>
</dbReference>
<dbReference type="InterPro" id="IPR017850">
    <property type="entry name" value="Alkaline_phosphatase_core_sf"/>
</dbReference>
<dbReference type="InterPro" id="IPR039524">
    <property type="entry name" value="PIGO/GPI13"/>
</dbReference>
<dbReference type="PANTHER" id="PTHR23071">
    <property type="entry name" value="PHOSPHATIDYLINOSITOL GLYCAN"/>
    <property type="match status" value="1"/>
</dbReference>
<feature type="transmembrane region" description="Helical" evidence="11">
    <location>
        <begin position="832"/>
        <end position="856"/>
    </location>
</feature>
<evidence type="ECO:0000256" key="6">
    <source>
        <dbReference type="ARBA" id="ARBA00022692"/>
    </source>
</evidence>
<comment type="subcellular location">
    <subcellularLocation>
        <location evidence="1">Endoplasmic reticulum membrane</location>
        <topology evidence="1">Multi-pass membrane protein</topology>
    </subcellularLocation>
</comment>
<feature type="transmembrane region" description="Helical" evidence="11">
    <location>
        <begin position="768"/>
        <end position="788"/>
    </location>
</feature>
<proteinExistence type="inferred from homology"/>
<dbReference type="GO" id="GO:0006506">
    <property type="term" value="P:GPI anchor biosynthetic process"/>
    <property type="evidence" value="ECO:0007669"/>
    <property type="project" value="UniProtKB-UniPathway"/>
</dbReference>
<evidence type="ECO:0000256" key="8">
    <source>
        <dbReference type="ARBA" id="ARBA00022989"/>
    </source>
</evidence>
<feature type="transmembrane region" description="Helical" evidence="11">
    <location>
        <begin position="741"/>
        <end position="762"/>
    </location>
</feature>
<dbReference type="InterPro" id="IPR037675">
    <property type="entry name" value="PIG-O_N"/>
</dbReference>
<dbReference type="InterPro" id="IPR002591">
    <property type="entry name" value="Phosphodiest/P_Trfase"/>
</dbReference>
<evidence type="ECO:0000256" key="7">
    <source>
        <dbReference type="ARBA" id="ARBA00022824"/>
    </source>
</evidence>
<feature type="transmembrane region" description="Helical" evidence="11">
    <location>
        <begin position="921"/>
        <end position="940"/>
    </location>
</feature>
<dbReference type="EMBL" id="JAFEUZ010000024">
    <property type="protein sequence ID" value="KAG5477689.1"/>
    <property type="molecule type" value="Genomic_DNA"/>
</dbReference>
<dbReference type="GO" id="GO:0051377">
    <property type="term" value="F:mannose-ethanolamine phosphotransferase activity"/>
    <property type="evidence" value="ECO:0007669"/>
    <property type="project" value="InterPro"/>
</dbReference>
<keyword evidence="13" id="KW-1185">Reference proteome</keyword>
<evidence type="ECO:0000256" key="2">
    <source>
        <dbReference type="ARBA" id="ARBA00004687"/>
    </source>
</evidence>
<reference evidence="13" key="2">
    <citation type="journal article" date="2021" name="Sci. Data">
        <title>Chromosome-scale genome sequencing, assembly and annotation of six genomes from subfamily Leishmaniinae.</title>
        <authorList>
            <person name="Almutairi H."/>
            <person name="Urbaniak M.D."/>
            <person name="Bates M.D."/>
            <person name="Jariyapan N."/>
            <person name="Kwakye-Nuako G."/>
            <person name="Thomaz Soccol V."/>
            <person name="Al-Salem W.S."/>
            <person name="Dillon R.J."/>
            <person name="Bates P.A."/>
            <person name="Gatherer D."/>
        </authorList>
    </citation>
    <scope>NUCLEOTIDE SEQUENCE [LARGE SCALE GENOMIC DNA]</scope>
</reference>
<organism evidence="12 13">
    <name type="scientific">Leishmania martiniquensis</name>
    <dbReference type="NCBI Taxonomy" id="1580590"/>
    <lineage>
        <taxon>Eukaryota</taxon>
        <taxon>Discoba</taxon>
        <taxon>Euglenozoa</taxon>
        <taxon>Kinetoplastea</taxon>
        <taxon>Metakinetoplastina</taxon>
        <taxon>Trypanosomatida</taxon>
        <taxon>Trypanosomatidae</taxon>
        <taxon>Leishmaniinae</taxon>
        <taxon>Leishmania</taxon>
    </lineage>
</organism>
<feature type="transmembrane region" description="Helical" evidence="11">
    <location>
        <begin position="793"/>
        <end position="812"/>
    </location>
</feature>
<feature type="transmembrane region" description="Helical" evidence="11">
    <location>
        <begin position="12"/>
        <end position="32"/>
    </location>
</feature>
<dbReference type="UniPathway" id="UPA00196"/>
<feature type="transmembrane region" description="Helical" evidence="11">
    <location>
        <begin position="554"/>
        <end position="572"/>
    </location>
</feature>
<comment type="caution">
    <text evidence="12">The sequence shown here is derived from an EMBL/GenBank/DDBJ whole genome shotgun (WGS) entry which is preliminary data.</text>
</comment>
<keyword evidence="4" id="KW-0337">GPI-anchor biosynthesis</keyword>
<dbReference type="AlphaFoldDB" id="A0A836GPM2"/>
<gene>
    <name evidence="12" type="ORF">LSCM1_04983</name>
</gene>
<evidence type="ECO:0000256" key="1">
    <source>
        <dbReference type="ARBA" id="ARBA00004477"/>
    </source>
</evidence>
<evidence type="ECO:0000256" key="9">
    <source>
        <dbReference type="ARBA" id="ARBA00023136"/>
    </source>
</evidence>